<feature type="compositionally biased region" description="Low complexity" evidence="1">
    <location>
        <begin position="205"/>
        <end position="214"/>
    </location>
</feature>
<proteinExistence type="predicted"/>
<gene>
    <name evidence="2" type="ORF">Q5P01_000132</name>
</gene>
<feature type="compositionally biased region" description="Basic and acidic residues" evidence="1">
    <location>
        <begin position="276"/>
        <end position="303"/>
    </location>
</feature>
<evidence type="ECO:0000256" key="1">
    <source>
        <dbReference type="SAM" id="MobiDB-lite"/>
    </source>
</evidence>
<feature type="region of interest" description="Disordered" evidence="1">
    <location>
        <begin position="199"/>
        <end position="234"/>
    </location>
</feature>
<keyword evidence="3" id="KW-1185">Reference proteome</keyword>
<name>A0AA88IJ76_CHASR</name>
<reference evidence="2" key="1">
    <citation type="submission" date="2023-07" db="EMBL/GenBank/DDBJ databases">
        <title>Chromosome-level Genome Assembly of Striped Snakehead (Channa striata).</title>
        <authorList>
            <person name="Liu H."/>
        </authorList>
    </citation>
    <scope>NUCLEOTIDE SEQUENCE</scope>
    <source>
        <strain evidence="2">Gz</strain>
        <tissue evidence="2">Muscle</tissue>
    </source>
</reference>
<protein>
    <submittedName>
        <fullName evidence="2">Uncharacterized protein</fullName>
    </submittedName>
</protein>
<accession>A0AA88IJ76</accession>
<sequence>MSMVRVTELPDDRALVDARPRRPACTTGPERRLSIGRGGHAQLPEARDVPIARRPLGAEVGETSGHRHKQHGSRESVLCFENGMETLPVLDSTAASSPRCKPRTDIDHGTTYLFLGSPRTRIMEVPRNNNLLLQAPACSDRARLACQRISPDSSELARHLLQRLLQARPRVSSAPPGSSRRPPHFPPRFFRCQSPLGFASPQGARSHLSVSRSSPSRRSRIVSRRAQPTSVTSPHLRRTYDEQMISAAASVDGAATAPARLDRRLARQRRLQLHQSELKLADRRDPQRYRQGREPVGSRHERGPGTNASQGTVRHAAEQPAQHAS</sequence>
<feature type="region of interest" description="Disordered" evidence="1">
    <location>
        <begin position="274"/>
        <end position="325"/>
    </location>
</feature>
<evidence type="ECO:0000313" key="3">
    <source>
        <dbReference type="Proteomes" id="UP001187415"/>
    </source>
</evidence>
<feature type="region of interest" description="Disordered" evidence="1">
    <location>
        <begin position="20"/>
        <end position="53"/>
    </location>
</feature>
<dbReference type="EMBL" id="JAUPFM010000156">
    <property type="protein sequence ID" value="KAK2811910.1"/>
    <property type="molecule type" value="Genomic_DNA"/>
</dbReference>
<feature type="compositionally biased region" description="Low complexity" evidence="1">
    <location>
        <begin position="168"/>
        <end position="180"/>
    </location>
</feature>
<organism evidence="2 3">
    <name type="scientific">Channa striata</name>
    <name type="common">Snakehead murrel</name>
    <name type="synonym">Ophicephalus striatus</name>
    <dbReference type="NCBI Taxonomy" id="64152"/>
    <lineage>
        <taxon>Eukaryota</taxon>
        <taxon>Metazoa</taxon>
        <taxon>Chordata</taxon>
        <taxon>Craniata</taxon>
        <taxon>Vertebrata</taxon>
        <taxon>Euteleostomi</taxon>
        <taxon>Actinopterygii</taxon>
        <taxon>Neopterygii</taxon>
        <taxon>Teleostei</taxon>
        <taxon>Neoteleostei</taxon>
        <taxon>Acanthomorphata</taxon>
        <taxon>Anabantaria</taxon>
        <taxon>Anabantiformes</taxon>
        <taxon>Channoidei</taxon>
        <taxon>Channidae</taxon>
        <taxon>Channa</taxon>
    </lineage>
</organism>
<feature type="region of interest" description="Disordered" evidence="1">
    <location>
        <begin position="168"/>
        <end position="187"/>
    </location>
</feature>
<evidence type="ECO:0000313" key="2">
    <source>
        <dbReference type="EMBL" id="KAK2811910.1"/>
    </source>
</evidence>
<comment type="caution">
    <text evidence="2">The sequence shown here is derived from an EMBL/GenBank/DDBJ whole genome shotgun (WGS) entry which is preliminary data.</text>
</comment>
<dbReference type="Proteomes" id="UP001187415">
    <property type="component" value="Unassembled WGS sequence"/>
</dbReference>
<dbReference type="AlphaFoldDB" id="A0AA88IJ76"/>